<evidence type="ECO:0000313" key="3">
    <source>
        <dbReference type="Proteomes" id="UP001420932"/>
    </source>
</evidence>
<accession>A0AAP0F852</accession>
<protein>
    <submittedName>
        <fullName evidence="2">Uncharacterized protein</fullName>
    </submittedName>
</protein>
<keyword evidence="1" id="KW-0472">Membrane</keyword>
<keyword evidence="1" id="KW-1133">Transmembrane helix</keyword>
<reference evidence="2 3" key="1">
    <citation type="submission" date="2024-01" db="EMBL/GenBank/DDBJ databases">
        <title>Genome assemblies of Stephania.</title>
        <authorList>
            <person name="Yang L."/>
        </authorList>
    </citation>
    <scope>NUCLEOTIDE SEQUENCE [LARGE SCALE GENOMIC DNA]</scope>
    <source>
        <strain evidence="2">YNDBR</strain>
        <tissue evidence="2">Leaf</tissue>
    </source>
</reference>
<feature type="transmembrane region" description="Helical" evidence="1">
    <location>
        <begin position="21"/>
        <end position="42"/>
    </location>
</feature>
<keyword evidence="1" id="KW-0812">Transmembrane</keyword>
<gene>
    <name evidence="2" type="ORF">Syun_022537</name>
</gene>
<dbReference type="AlphaFoldDB" id="A0AAP0F852"/>
<proteinExistence type="predicted"/>
<evidence type="ECO:0000313" key="2">
    <source>
        <dbReference type="EMBL" id="KAK9106526.1"/>
    </source>
</evidence>
<dbReference type="EMBL" id="JBBNAF010000010">
    <property type="protein sequence ID" value="KAK9106526.1"/>
    <property type="molecule type" value="Genomic_DNA"/>
</dbReference>
<dbReference type="Proteomes" id="UP001420932">
    <property type="component" value="Unassembled WGS sequence"/>
</dbReference>
<name>A0AAP0F852_9MAGN</name>
<sequence>MDLAVDSVVSRVSGDLRLMGSFRAADLMFLIEMVMGGGFGFVGGEAMVGLLVGSQGLSIALFLGWICVCL</sequence>
<organism evidence="2 3">
    <name type="scientific">Stephania yunnanensis</name>
    <dbReference type="NCBI Taxonomy" id="152371"/>
    <lineage>
        <taxon>Eukaryota</taxon>
        <taxon>Viridiplantae</taxon>
        <taxon>Streptophyta</taxon>
        <taxon>Embryophyta</taxon>
        <taxon>Tracheophyta</taxon>
        <taxon>Spermatophyta</taxon>
        <taxon>Magnoliopsida</taxon>
        <taxon>Ranunculales</taxon>
        <taxon>Menispermaceae</taxon>
        <taxon>Menispermoideae</taxon>
        <taxon>Cissampelideae</taxon>
        <taxon>Stephania</taxon>
    </lineage>
</organism>
<comment type="caution">
    <text evidence="2">The sequence shown here is derived from an EMBL/GenBank/DDBJ whole genome shotgun (WGS) entry which is preliminary data.</text>
</comment>
<evidence type="ECO:0000256" key="1">
    <source>
        <dbReference type="SAM" id="Phobius"/>
    </source>
</evidence>
<keyword evidence="3" id="KW-1185">Reference proteome</keyword>
<feature type="transmembrane region" description="Helical" evidence="1">
    <location>
        <begin position="48"/>
        <end position="68"/>
    </location>
</feature>